<feature type="region of interest" description="Disordered" evidence="1">
    <location>
        <begin position="54"/>
        <end position="96"/>
    </location>
</feature>
<evidence type="ECO:0000313" key="3">
    <source>
        <dbReference type="Proteomes" id="UP000014254"/>
    </source>
</evidence>
<dbReference type="Proteomes" id="UP000014254">
    <property type="component" value="Unassembled WGS sequence"/>
</dbReference>
<evidence type="ECO:0000256" key="1">
    <source>
        <dbReference type="SAM" id="MobiDB-lite"/>
    </source>
</evidence>
<reference evidence="3" key="1">
    <citation type="submission" date="2013-05" db="EMBL/GenBank/DDBJ databases">
        <title>The Genome sequence of Mucor circinelloides f. circinelloides 1006PhL.</title>
        <authorList>
            <consortium name="The Broad Institute Genomics Platform"/>
            <person name="Cuomo C."/>
            <person name="Earl A."/>
            <person name="Findley K."/>
            <person name="Lee S.C."/>
            <person name="Walker B."/>
            <person name="Young S."/>
            <person name="Zeng Q."/>
            <person name="Gargeya S."/>
            <person name="Fitzgerald M."/>
            <person name="Haas B."/>
            <person name="Abouelleil A."/>
            <person name="Allen A.W."/>
            <person name="Alvarado L."/>
            <person name="Arachchi H.M."/>
            <person name="Berlin A.M."/>
            <person name="Chapman S.B."/>
            <person name="Gainer-Dewar J."/>
            <person name="Goldberg J."/>
            <person name="Griggs A."/>
            <person name="Gujja S."/>
            <person name="Hansen M."/>
            <person name="Howarth C."/>
            <person name="Imamovic A."/>
            <person name="Ireland A."/>
            <person name="Larimer J."/>
            <person name="McCowan C."/>
            <person name="Murphy C."/>
            <person name="Pearson M."/>
            <person name="Poon T.W."/>
            <person name="Priest M."/>
            <person name="Roberts A."/>
            <person name="Saif S."/>
            <person name="Shea T."/>
            <person name="Sisk P."/>
            <person name="Sykes S."/>
            <person name="Wortman J."/>
            <person name="Nusbaum C."/>
            <person name="Birren B."/>
        </authorList>
    </citation>
    <scope>NUCLEOTIDE SEQUENCE [LARGE SCALE GENOMIC DNA]</scope>
    <source>
        <strain evidence="3">1006PhL</strain>
    </source>
</reference>
<dbReference type="eggNOG" id="ENOG502TADT">
    <property type="taxonomic scope" value="Eukaryota"/>
</dbReference>
<sequence>MQDLFDTPPPYQEQADGIYLPDMDLNAWPSSYYGRTRRIDLAKFYHDILKASSPAAVASTQDEPDEQDHQRINRSSSSSSNSSSSSSESDTTSDADSNSLLQQFDQWDHIGDEFLTRPKKQVRFTSDPPEVFEYEPEYPLPLIHKDHSLFDDGWPGRTKTAMKSSGFIDFKSKIEAKLGAINDPSLISQLDSSNANVDESTLLYNQENSPLYRGYYRNRKSPLVKKLNLRPIPNEPTLVLDAPPSPSNSYIDSPATPKDGHHLPILSMGESISTTSSSSSASVSSRWLKTLSRIRNTK</sequence>
<dbReference type="EMBL" id="KE124110">
    <property type="protein sequence ID" value="EPB82534.1"/>
    <property type="molecule type" value="Genomic_DNA"/>
</dbReference>
<dbReference type="OrthoDB" id="2207689at2759"/>
<gene>
    <name evidence="2" type="ORF">HMPREF1544_10743</name>
</gene>
<proteinExistence type="predicted"/>
<dbReference type="AlphaFoldDB" id="S2IZ31"/>
<feature type="compositionally biased region" description="Low complexity" evidence="1">
    <location>
        <begin position="75"/>
        <end position="96"/>
    </location>
</feature>
<evidence type="ECO:0000313" key="2">
    <source>
        <dbReference type="EMBL" id="EPB82534.1"/>
    </source>
</evidence>
<dbReference type="VEuPathDB" id="FungiDB:HMPREF1544_10743"/>
<dbReference type="InParanoid" id="S2IZ31"/>
<name>S2IZ31_MUCC1</name>
<protein>
    <submittedName>
        <fullName evidence="2">Uncharacterized protein</fullName>
    </submittedName>
</protein>
<feature type="region of interest" description="Disordered" evidence="1">
    <location>
        <begin position="235"/>
        <end position="298"/>
    </location>
</feature>
<keyword evidence="3" id="KW-1185">Reference proteome</keyword>
<dbReference type="OMA" id="HQRINRS"/>
<organism evidence="2 3">
    <name type="scientific">Mucor circinelloides f. circinelloides (strain 1006PhL)</name>
    <name type="common">Mucormycosis agent</name>
    <name type="synonym">Calyptromyces circinelloides</name>
    <dbReference type="NCBI Taxonomy" id="1220926"/>
    <lineage>
        <taxon>Eukaryota</taxon>
        <taxon>Fungi</taxon>
        <taxon>Fungi incertae sedis</taxon>
        <taxon>Mucoromycota</taxon>
        <taxon>Mucoromycotina</taxon>
        <taxon>Mucoromycetes</taxon>
        <taxon>Mucorales</taxon>
        <taxon>Mucorineae</taxon>
        <taxon>Mucoraceae</taxon>
        <taxon>Mucor</taxon>
    </lineage>
</organism>
<feature type="compositionally biased region" description="Low complexity" evidence="1">
    <location>
        <begin position="271"/>
        <end position="285"/>
    </location>
</feature>
<accession>S2IZ31</accession>